<dbReference type="PANTHER" id="PTHR10044:SF139">
    <property type="entry name" value="DEATH-ASSOCIATED INHIBITOR OF APOPTOSIS 2"/>
    <property type="match status" value="1"/>
</dbReference>
<keyword evidence="3" id="KW-0862">Zinc</keyword>
<dbReference type="EnsemblMetazoa" id="BGLB000165-RC">
    <property type="protein sequence ID" value="BGLB000165-PC"/>
    <property type="gene ID" value="BGLB000165"/>
</dbReference>
<evidence type="ECO:0000256" key="3">
    <source>
        <dbReference type="ARBA" id="ARBA00022833"/>
    </source>
</evidence>
<feature type="region of interest" description="Disordered" evidence="5">
    <location>
        <begin position="486"/>
        <end position="508"/>
    </location>
</feature>
<feature type="region of interest" description="Disordered" evidence="5">
    <location>
        <begin position="170"/>
        <end position="191"/>
    </location>
</feature>
<dbReference type="OrthoDB" id="6161660at2759"/>
<feature type="compositionally biased region" description="Basic and acidic residues" evidence="5">
    <location>
        <begin position="486"/>
        <end position="498"/>
    </location>
</feature>
<evidence type="ECO:0000256" key="1">
    <source>
        <dbReference type="ARBA" id="ARBA00006672"/>
    </source>
</evidence>
<dbReference type="GO" id="GO:0061630">
    <property type="term" value="F:ubiquitin protein ligase activity"/>
    <property type="evidence" value="ECO:0007669"/>
    <property type="project" value="TreeGrafter"/>
</dbReference>
<dbReference type="GO" id="GO:0043066">
    <property type="term" value="P:negative regulation of apoptotic process"/>
    <property type="evidence" value="ECO:0007669"/>
    <property type="project" value="TreeGrafter"/>
</dbReference>
<evidence type="ECO:0000256" key="4">
    <source>
        <dbReference type="PROSITE-ProRule" id="PRU00175"/>
    </source>
</evidence>
<evidence type="ECO:0000259" key="6">
    <source>
        <dbReference type="PROSITE" id="PS50089"/>
    </source>
</evidence>
<keyword evidence="2 4" id="KW-0863">Zinc-finger</keyword>
<gene>
    <name evidence="7" type="primary">106061669</name>
</gene>
<dbReference type="GO" id="GO:0005737">
    <property type="term" value="C:cytoplasm"/>
    <property type="evidence" value="ECO:0007669"/>
    <property type="project" value="TreeGrafter"/>
</dbReference>
<dbReference type="EnsemblMetazoa" id="BGLB000165-RB">
    <property type="protein sequence ID" value="BGLB000165-PB"/>
    <property type="gene ID" value="BGLB000165"/>
</dbReference>
<dbReference type="GO" id="GO:0005634">
    <property type="term" value="C:nucleus"/>
    <property type="evidence" value="ECO:0007669"/>
    <property type="project" value="TreeGrafter"/>
</dbReference>
<dbReference type="SMART" id="SM00184">
    <property type="entry name" value="RING"/>
    <property type="match status" value="1"/>
</dbReference>
<dbReference type="AlphaFoldDB" id="A0A2C9JBV7"/>
<dbReference type="Gene3D" id="1.10.1170.10">
    <property type="entry name" value="Inhibitor Of Apoptosis Protein (2mihbC-IAP-1), Chain A"/>
    <property type="match status" value="2"/>
</dbReference>
<dbReference type="STRING" id="6526.A0A2C9JBV7"/>
<comment type="similarity">
    <text evidence="1">Belongs to the IAP family.</text>
</comment>
<dbReference type="VEuPathDB" id="VectorBase:BGLB000165"/>
<protein>
    <recommendedName>
        <fullName evidence="6">RING-type domain-containing protein</fullName>
    </recommendedName>
</protein>
<dbReference type="CDD" id="cd00022">
    <property type="entry name" value="BIR"/>
    <property type="match status" value="2"/>
</dbReference>
<dbReference type="VEuPathDB" id="VectorBase:BGLAX_044774"/>
<dbReference type="PROSITE" id="PS50143">
    <property type="entry name" value="BIR_REPEAT_2"/>
    <property type="match status" value="2"/>
</dbReference>
<dbReference type="GO" id="GO:0051726">
    <property type="term" value="P:regulation of cell cycle"/>
    <property type="evidence" value="ECO:0007669"/>
    <property type="project" value="TreeGrafter"/>
</dbReference>
<reference evidence="7" key="1">
    <citation type="submission" date="2020-05" db="UniProtKB">
        <authorList>
            <consortium name="EnsemblMetazoa"/>
        </authorList>
    </citation>
    <scope>IDENTIFICATION</scope>
    <source>
        <strain evidence="7">BB02</strain>
    </source>
</reference>
<dbReference type="EnsemblMetazoa" id="BGLB000165-RE">
    <property type="protein sequence ID" value="BGLB000165-PE"/>
    <property type="gene ID" value="BGLB000165"/>
</dbReference>
<evidence type="ECO:0000256" key="2">
    <source>
        <dbReference type="ARBA" id="ARBA00022771"/>
    </source>
</evidence>
<dbReference type="Gene3D" id="3.30.40.10">
    <property type="entry name" value="Zinc/RING finger domain, C3HC4 (zinc finger)"/>
    <property type="match status" value="1"/>
</dbReference>
<evidence type="ECO:0000313" key="8">
    <source>
        <dbReference type="Proteomes" id="UP000076420"/>
    </source>
</evidence>
<dbReference type="Proteomes" id="UP000076420">
    <property type="component" value="Unassembled WGS sequence"/>
</dbReference>
<dbReference type="PROSITE" id="PS50089">
    <property type="entry name" value="ZF_RING_2"/>
    <property type="match status" value="1"/>
</dbReference>
<dbReference type="Pfam" id="PF13920">
    <property type="entry name" value="zf-C3HC4_3"/>
    <property type="match status" value="1"/>
</dbReference>
<dbReference type="Pfam" id="PF00653">
    <property type="entry name" value="BIR"/>
    <property type="match status" value="2"/>
</dbReference>
<dbReference type="InterPro" id="IPR013083">
    <property type="entry name" value="Znf_RING/FYVE/PHD"/>
</dbReference>
<dbReference type="PANTHER" id="PTHR10044">
    <property type="entry name" value="INHIBITOR OF APOPTOSIS"/>
    <property type="match status" value="1"/>
</dbReference>
<feature type="compositionally biased region" description="Polar residues" evidence="5">
    <location>
        <begin position="170"/>
        <end position="184"/>
    </location>
</feature>
<accession>A0A2C9JBV7</accession>
<dbReference type="EnsemblMetazoa" id="BGLB000165-RD">
    <property type="protein sequence ID" value="BGLB000165-PD"/>
    <property type="gene ID" value="BGLB000165"/>
</dbReference>
<keyword evidence="2 4" id="KW-0479">Metal-binding</keyword>
<dbReference type="GO" id="GO:0008270">
    <property type="term" value="F:zinc ion binding"/>
    <property type="evidence" value="ECO:0007669"/>
    <property type="project" value="UniProtKB-KW"/>
</dbReference>
<proteinExistence type="inferred from homology"/>
<dbReference type="GO" id="GO:0031398">
    <property type="term" value="P:positive regulation of protein ubiquitination"/>
    <property type="evidence" value="ECO:0007669"/>
    <property type="project" value="TreeGrafter"/>
</dbReference>
<evidence type="ECO:0000256" key="5">
    <source>
        <dbReference type="SAM" id="MobiDB-lite"/>
    </source>
</evidence>
<name>A0A2C9JBV7_BIOGL</name>
<dbReference type="InterPro" id="IPR001370">
    <property type="entry name" value="BIR_rpt"/>
</dbReference>
<evidence type="ECO:0000313" key="7">
    <source>
        <dbReference type="EnsemblMetazoa" id="BGLB000165-PB"/>
    </source>
</evidence>
<dbReference type="InterPro" id="IPR001841">
    <property type="entry name" value="Znf_RING"/>
</dbReference>
<organism evidence="7 8">
    <name type="scientific">Biomphalaria glabrata</name>
    <name type="common">Bloodfluke planorb</name>
    <name type="synonym">Freshwater snail</name>
    <dbReference type="NCBI Taxonomy" id="6526"/>
    <lineage>
        <taxon>Eukaryota</taxon>
        <taxon>Metazoa</taxon>
        <taxon>Spiralia</taxon>
        <taxon>Lophotrochozoa</taxon>
        <taxon>Mollusca</taxon>
        <taxon>Gastropoda</taxon>
        <taxon>Heterobranchia</taxon>
        <taxon>Euthyneura</taxon>
        <taxon>Panpulmonata</taxon>
        <taxon>Hygrophila</taxon>
        <taxon>Lymnaeoidea</taxon>
        <taxon>Planorbidae</taxon>
        <taxon>Biomphalaria</taxon>
    </lineage>
</organism>
<dbReference type="GO" id="GO:0043027">
    <property type="term" value="F:cysteine-type endopeptidase inhibitor activity involved in apoptotic process"/>
    <property type="evidence" value="ECO:0007669"/>
    <property type="project" value="TreeGrafter"/>
</dbReference>
<feature type="domain" description="RING-type" evidence="6">
    <location>
        <begin position="529"/>
        <end position="564"/>
    </location>
</feature>
<dbReference type="SUPFAM" id="SSF57924">
    <property type="entry name" value="Inhibitor of apoptosis (IAP) repeat"/>
    <property type="match status" value="2"/>
</dbReference>
<dbReference type="InterPro" id="IPR050784">
    <property type="entry name" value="IAP"/>
</dbReference>
<sequence>MTYCYIDKMSCPSKKHAHCSTMETLVEDTCSPQRTIARCYSRNSSVTSLAAFRNEWLRLSTFTEYPVSSPTSCLALARNGFFYKGSGADDMVTCYRCHARISNWLEQDDVSEVHKTVSPSCPMVTGTESNNIPINPGDKPFDDLLSTLNNLVVNNVPNEAGEISTLNAFTSEPQGDTRTTQRNMSSEDDYGNNQTVAQDSLLNAGRLGEDMFVSAGKETRQCSQKRSNDTGKIKIIASRGPETSWTHSDDLASEPHTFDVHSSLDHIDKISQENVKESTNKAHELINCNANSSTITQRPRSADFLFDRNSTVKLGTDTTIELHETCTNNDVAEQAGNGLECTKIEVSTEKPICVDLANRSHRINTFKDCSKLHQRKVEHLADGGFYYTGSNSTTANVQCFVCGWKFIDWKQEDDVRFQHALHSPTCCFVKQIKGRTYIDVVQELAHTKEKPTSAMETGATGGRVSPLDLRHGKFLTPDEIRQRCREKGKSSMSEDRQFFDSPSVPRKSDNLDAERLREKNKNLRMRTRCKVCTDKEVEFVFLPCGHFIACSQCVNASAECKICKTAIAGILRVYII</sequence>
<dbReference type="SMART" id="SM00238">
    <property type="entry name" value="BIR"/>
    <property type="match status" value="2"/>
</dbReference>
<dbReference type="KEGG" id="bgt:106061669"/>